<sequence>METQSRTPQKHIAALRRIRLATKLLEGVIPVPGTGKKVGVDPIIGLFTGGGDSIGFIMSAYILLESLRFKLPKATLIKMLGNVATDAIVGAVPFLGDVFDFFWQSNTKNLKLLEAHLDNPQPQTAADKGFVILVFVALVILFIVAIGLTIAVASLLAGLLQTLTG</sequence>
<dbReference type="PANTHER" id="PTHR35519">
    <property type="entry name" value="MEMBRANE PROTEINS"/>
    <property type="match status" value="1"/>
</dbReference>
<dbReference type="InterPro" id="IPR025187">
    <property type="entry name" value="DUF4112"/>
</dbReference>
<proteinExistence type="predicted"/>
<comment type="caution">
    <text evidence="2">The sequence shown here is derived from an EMBL/GenBank/DDBJ whole genome shotgun (WGS) entry which is preliminary data.</text>
</comment>
<evidence type="ECO:0000313" key="2">
    <source>
        <dbReference type="EMBL" id="MBE9028378.1"/>
    </source>
</evidence>
<gene>
    <name evidence="2" type="ORF">IQ266_01245</name>
</gene>
<protein>
    <submittedName>
        <fullName evidence="2">DUF4112 domain-containing protein</fullName>
    </submittedName>
</protein>
<keyword evidence="3" id="KW-1185">Reference proteome</keyword>
<organism evidence="2 3">
    <name type="scientific">Romeriopsis navalis LEGE 11480</name>
    <dbReference type="NCBI Taxonomy" id="2777977"/>
    <lineage>
        <taxon>Bacteria</taxon>
        <taxon>Bacillati</taxon>
        <taxon>Cyanobacteriota</taxon>
        <taxon>Cyanophyceae</taxon>
        <taxon>Leptolyngbyales</taxon>
        <taxon>Leptolyngbyaceae</taxon>
        <taxon>Romeriopsis</taxon>
        <taxon>Romeriopsis navalis</taxon>
    </lineage>
</organism>
<dbReference type="Proteomes" id="UP000625316">
    <property type="component" value="Unassembled WGS sequence"/>
</dbReference>
<feature type="transmembrane region" description="Helical" evidence="1">
    <location>
        <begin position="43"/>
        <end position="64"/>
    </location>
</feature>
<keyword evidence="1" id="KW-0472">Membrane</keyword>
<dbReference type="PANTHER" id="PTHR35519:SF2">
    <property type="entry name" value="PH DOMAIN PROTEIN"/>
    <property type="match status" value="1"/>
</dbReference>
<reference evidence="2" key="1">
    <citation type="submission" date="2020-10" db="EMBL/GenBank/DDBJ databases">
        <authorList>
            <person name="Castelo-Branco R."/>
            <person name="Eusebio N."/>
            <person name="Adriana R."/>
            <person name="Vieira A."/>
            <person name="Brugerolle De Fraissinette N."/>
            <person name="Rezende De Castro R."/>
            <person name="Schneider M.P."/>
            <person name="Vasconcelos V."/>
            <person name="Leao P.N."/>
        </authorList>
    </citation>
    <scope>NUCLEOTIDE SEQUENCE</scope>
    <source>
        <strain evidence="2">LEGE 11480</strain>
    </source>
</reference>
<dbReference type="RefSeq" id="WP_264323200.1">
    <property type="nucleotide sequence ID" value="NZ_JADEXQ010000003.1"/>
</dbReference>
<dbReference type="AlphaFoldDB" id="A0A928VGW4"/>
<evidence type="ECO:0000313" key="3">
    <source>
        <dbReference type="Proteomes" id="UP000625316"/>
    </source>
</evidence>
<dbReference type="Pfam" id="PF13430">
    <property type="entry name" value="DUF4112"/>
    <property type="match status" value="1"/>
</dbReference>
<feature type="transmembrane region" description="Helical" evidence="1">
    <location>
        <begin position="130"/>
        <end position="160"/>
    </location>
</feature>
<keyword evidence="1" id="KW-1133">Transmembrane helix</keyword>
<dbReference type="EMBL" id="JADEXQ010000003">
    <property type="protein sequence ID" value="MBE9028378.1"/>
    <property type="molecule type" value="Genomic_DNA"/>
</dbReference>
<evidence type="ECO:0000256" key="1">
    <source>
        <dbReference type="SAM" id="Phobius"/>
    </source>
</evidence>
<accession>A0A928VGW4</accession>
<keyword evidence="1" id="KW-0812">Transmembrane</keyword>
<name>A0A928VGW4_9CYAN</name>